<dbReference type="EMBL" id="CP055901">
    <property type="protein sequence ID" value="QKX61200.1"/>
    <property type="molecule type" value="Genomic_DNA"/>
</dbReference>
<dbReference type="OrthoDB" id="4226885at2759"/>
<proteinExistence type="predicted"/>
<dbReference type="AlphaFoldDB" id="A0A7H8R4C0"/>
<evidence type="ECO:0000256" key="2">
    <source>
        <dbReference type="SAM" id="Phobius"/>
    </source>
</evidence>
<feature type="transmembrane region" description="Helical" evidence="2">
    <location>
        <begin position="99"/>
        <end position="123"/>
    </location>
</feature>
<feature type="compositionally biased region" description="Basic and acidic residues" evidence="1">
    <location>
        <begin position="413"/>
        <end position="427"/>
    </location>
</feature>
<feature type="compositionally biased region" description="Polar residues" evidence="1">
    <location>
        <begin position="479"/>
        <end position="489"/>
    </location>
</feature>
<evidence type="ECO:0000313" key="4">
    <source>
        <dbReference type="Proteomes" id="UP000509510"/>
    </source>
</evidence>
<feature type="region of interest" description="Disordered" evidence="1">
    <location>
        <begin position="636"/>
        <end position="665"/>
    </location>
</feature>
<keyword evidence="2" id="KW-0812">Transmembrane</keyword>
<dbReference type="KEGG" id="trg:TRUGW13939_08347"/>
<gene>
    <name evidence="3" type="ORF">TRUGW13939_08347</name>
</gene>
<feature type="region of interest" description="Disordered" evidence="1">
    <location>
        <begin position="577"/>
        <end position="622"/>
    </location>
</feature>
<feature type="region of interest" description="Disordered" evidence="1">
    <location>
        <begin position="371"/>
        <end position="465"/>
    </location>
</feature>
<feature type="region of interest" description="Disordered" evidence="1">
    <location>
        <begin position="323"/>
        <end position="345"/>
    </location>
</feature>
<feature type="compositionally biased region" description="Polar residues" evidence="1">
    <location>
        <begin position="530"/>
        <end position="544"/>
    </location>
</feature>
<keyword evidence="2" id="KW-1133">Transmembrane helix</keyword>
<feature type="compositionally biased region" description="Low complexity" evidence="1">
    <location>
        <begin position="263"/>
        <end position="279"/>
    </location>
</feature>
<dbReference type="Proteomes" id="UP000509510">
    <property type="component" value="Chromosome IV"/>
</dbReference>
<keyword evidence="4" id="KW-1185">Reference proteome</keyword>
<feature type="region of interest" description="Disordered" evidence="1">
    <location>
        <begin position="479"/>
        <end position="544"/>
    </location>
</feature>
<dbReference type="GeneID" id="55995836"/>
<accession>A0A7H8R4C0</accession>
<evidence type="ECO:0000313" key="3">
    <source>
        <dbReference type="EMBL" id="QKX61200.1"/>
    </source>
</evidence>
<dbReference type="RefSeq" id="XP_035347375.1">
    <property type="nucleotide sequence ID" value="XM_035491482.1"/>
</dbReference>
<feature type="transmembrane region" description="Helical" evidence="2">
    <location>
        <begin position="143"/>
        <end position="165"/>
    </location>
</feature>
<feature type="region of interest" description="Disordered" evidence="1">
    <location>
        <begin position="235"/>
        <end position="306"/>
    </location>
</feature>
<keyword evidence="2" id="KW-0472">Membrane</keyword>
<name>A0A7H8R4C0_TALRU</name>
<evidence type="ECO:0000256" key="1">
    <source>
        <dbReference type="SAM" id="MobiDB-lite"/>
    </source>
</evidence>
<protein>
    <submittedName>
        <fullName evidence="3">Uncharacterized protein</fullName>
    </submittedName>
</protein>
<feature type="compositionally biased region" description="Low complexity" evidence="1">
    <location>
        <begin position="286"/>
        <end position="306"/>
    </location>
</feature>
<feature type="transmembrane region" description="Helical" evidence="2">
    <location>
        <begin position="56"/>
        <end position="78"/>
    </location>
</feature>
<feature type="compositionally biased region" description="Low complexity" evidence="1">
    <location>
        <begin position="371"/>
        <end position="384"/>
    </location>
</feature>
<reference evidence="4" key="1">
    <citation type="submission" date="2020-06" db="EMBL/GenBank/DDBJ databases">
        <title>A chromosome-scale genome assembly of Talaromyces rugulosus W13939.</title>
        <authorList>
            <person name="Wang B."/>
            <person name="Guo L."/>
            <person name="Ye K."/>
            <person name="Wang L."/>
        </authorList>
    </citation>
    <scope>NUCLEOTIDE SEQUENCE [LARGE SCALE GENOMIC DNA]</scope>
    <source>
        <strain evidence="4">W13939</strain>
    </source>
</reference>
<feature type="transmembrane region" description="Helical" evidence="2">
    <location>
        <begin position="20"/>
        <end position="44"/>
    </location>
</feature>
<sequence length="665" mass="72780">MFGSAIASISSGREAWIRRVIFFGLHLMLLQSLTQCVCVLYLYGTQKVDESMTPSLIIGLVASFLSVPFVILHTILSWQYRKIPSLNIPRNALHIACSHLPRVMIVMWLSAAVAGLVIVSKQASCVTADLSHSFWQAGTGCQIHRGLVIISILAFFTVSTLFCCFQVSKRPYDASLLSMGAPQRAARAGSIFSDSSWESEALKHEIFYLCRHPDAGPGNGELYWSPNDSSLLETPVRPPSIRYSGPNRARPQLHVNTRANSVRPSISTSPTATSPRISPLYEVHRSTSTASSVSPLSRNPSLSSSLQPGIEAAYTKPLAPVLPDIAESPTKPSHTRQKSSVSSRRFLPRAWTVSEPLSDDPQIRALASPPLVSLSSDSSLSSSEFSRKGSDSILPSPIRRTSDANDVNDSNDNESRGARNESTEPKDAPVLPPVPFVVRKPQPSNEIPKSMSIHHPHHPNYVPSSAVGRKLSQNFAGQGSQRLTNNNHQGKPIPRRNTSGFPPGHHSNVRHHPRSSPFSSPSPPHVRYPETQSPTPLPRRSQSQYRRHNYQNVVHPQPRQPLTPLRPAYTRRFHSNDGRGFDPARALPPIPCSEGTATLYPSTRRPRSSTYGGFPGTENLGESMNKARARTSLNLADGGVAQDENQIAEKNTYRGAERTSMCGGG</sequence>
<organism evidence="3 4">
    <name type="scientific">Talaromyces rugulosus</name>
    <name type="common">Penicillium rugulosum</name>
    <dbReference type="NCBI Taxonomy" id="121627"/>
    <lineage>
        <taxon>Eukaryota</taxon>
        <taxon>Fungi</taxon>
        <taxon>Dikarya</taxon>
        <taxon>Ascomycota</taxon>
        <taxon>Pezizomycotina</taxon>
        <taxon>Eurotiomycetes</taxon>
        <taxon>Eurotiomycetidae</taxon>
        <taxon>Eurotiales</taxon>
        <taxon>Trichocomaceae</taxon>
        <taxon>Talaromyces</taxon>
        <taxon>Talaromyces sect. Islandici</taxon>
    </lineage>
</organism>